<reference evidence="7 8" key="1">
    <citation type="journal article" date="2021" name="BMC Genomics">
        <title>Datura genome reveals duplications of psychoactive alkaloid biosynthetic genes and high mutation rate following tissue culture.</title>
        <authorList>
            <person name="Rajewski A."/>
            <person name="Carter-House D."/>
            <person name="Stajich J."/>
            <person name="Litt A."/>
        </authorList>
    </citation>
    <scope>NUCLEOTIDE SEQUENCE [LARGE SCALE GENOMIC DNA]</scope>
    <source>
        <strain evidence="7">AR-01</strain>
    </source>
</reference>
<dbReference type="PANTHER" id="PTHR31312:SF1">
    <property type="entry name" value="TRANSCRIPTION ACTIVATOR GLK1"/>
    <property type="match status" value="1"/>
</dbReference>
<dbReference type="InterPro" id="IPR009057">
    <property type="entry name" value="Homeodomain-like_sf"/>
</dbReference>
<accession>A0ABS8V3V1</accession>
<proteinExistence type="predicted"/>
<feature type="region of interest" description="Disordered" evidence="6">
    <location>
        <begin position="124"/>
        <end position="152"/>
    </location>
</feature>
<dbReference type="InterPro" id="IPR006447">
    <property type="entry name" value="Myb_dom_plants"/>
</dbReference>
<organism evidence="7 8">
    <name type="scientific">Datura stramonium</name>
    <name type="common">Jimsonweed</name>
    <name type="synonym">Common thornapple</name>
    <dbReference type="NCBI Taxonomy" id="4076"/>
    <lineage>
        <taxon>Eukaryota</taxon>
        <taxon>Viridiplantae</taxon>
        <taxon>Streptophyta</taxon>
        <taxon>Embryophyta</taxon>
        <taxon>Tracheophyta</taxon>
        <taxon>Spermatophyta</taxon>
        <taxon>Magnoliopsida</taxon>
        <taxon>eudicotyledons</taxon>
        <taxon>Gunneridae</taxon>
        <taxon>Pentapetalae</taxon>
        <taxon>asterids</taxon>
        <taxon>lamiids</taxon>
        <taxon>Solanales</taxon>
        <taxon>Solanaceae</taxon>
        <taxon>Solanoideae</taxon>
        <taxon>Datureae</taxon>
        <taxon>Datura</taxon>
    </lineage>
</organism>
<evidence type="ECO:0000256" key="3">
    <source>
        <dbReference type="ARBA" id="ARBA00023125"/>
    </source>
</evidence>
<dbReference type="Proteomes" id="UP000823775">
    <property type="component" value="Unassembled WGS sequence"/>
</dbReference>
<feature type="region of interest" description="Disordered" evidence="6">
    <location>
        <begin position="1"/>
        <end position="21"/>
    </location>
</feature>
<comment type="subcellular location">
    <subcellularLocation>
        <location evidence="1">Nucleus</location>
    </subcellularLocation>
</comment>
<evidence type="ECO:0000256" key="5">
    <source>
        <dbReference type="ARBA" id="ARBA00023242"/>
    </source>
</evidence>
<keyword evidence="5" id="KW-0539">Nucleus</keyword>
<dbReference type="InterPro" id="IPR044825">
    <property type="entry name" value="GLK1/2-like"/>
</dbReference>
<dbReference type="PANTHER" id="PTHR31312">
    <property type="entry name" value="TRANSCRIPTION ACTIVATOR GLK1"/>
    <property type="match status" value="1"/>
</dbReference>
<keyword evidence="4" id="KW-0804">Transcription</keyword>
<evidence type="ECO:0000313" key="7">
    <source>
        <dbReference type="EMBL" id="MCD9641241.1"/>
    </source>
</evidence>
<feature type="compositionally biased region" description="Polar residues" evidence="6">
    <location>
        <begin position="1"/>
        <end position="11"/>
    </location>
</feature>
<evidence type="ECO:0000256" key="2">
    <source>
        <dbReference type="ARBA" id="ARBA00023015"/>
    </source>
</evidence>
<keyword evidence="3" id="KW-0238">DNA-binding</keyword>
<dbReference type="NCBIfam" id="TIGR01557">
    <property type="entry name" value="myb_SHAQKYF"/>
    <property type="match status" value="1"/>
</dbReference>
<keyword evidence="8" id="KW-1185">Reference proteome</keyword>
<evidence type="ECO:0000256" key="4">
    <source>
        <dbReference type="ARBA" id="ARBA00023163"/>
    </source>
</evidence>
<gene>
    <name evidence="7" type="primary">GLK1_2</name>
    <name evidence="7" type="ORF">HAX54_027330</name>
</gene>
<name>A0ABS8V3V1_DATST</name>
<dbReference type="EMBL" id="JACEIK010003310">
    <property type="protein sequence ID" value="MCD9641241.1"/>
    <property type="molecule type" value="Genomic_DNA"/>
</dbReference>
<dbReference type="Gene3D" id="1.10.10.60">
    <property type="entry name" value="Homeodomain-like"/>
    <property type="match status" value="1"/>
</dbReference>
<evidence type="ECO:0000256" key="6">
    <source>
        <dbReference type="SAM" id="MobiDB-lite"/>
    </source>
</evidence>
<evidence type="ECO:0000313" key="8">
    <source>
        <dbReference type="Proteomes" id="UP000823775"/>
    </source>
</evidence>
<protein>
    <submittedName>
        <fullName evidence="7">Glucokinase</fullName>
    </submittedName>
</protein>
<comment type="caution">
    <text evidence="7">The sequence shown here is derived from an EMBL/GenBank/DDBJ whole genome shotgun (WGS) entry which is preliminary data.</text>
</comment>
<dbReference type="SUPFAM" id="SSF46689">
    <property type="entry name" value="Homeodomain-like"/>
    <property type="match status" value="1"/>
</dbReference>
<evidence type="ECO:0000256" key="1">
    <source>
        <dbReference type="ARBA" id="ARBA00004123"/>
    </source>
</evidence>
<keyword evidence="2" id="KW-0805">Transcription regulation</keyword>
<sequence>MLAVSPLSNTTARDERGNEMESFALGGGGGDDFPDFVGENLLDSIDFDDLFVGINDGHARKVKVDWTPELHRRFVQAVEQLGVDKAVHQEFWRLWESIVSLAIILPVIFKNIGHTKTLLAREAEATTGPTEGKSMAVQPPRSGGWRKEDINP</sequence>